<dbReference type="STRING" id="1054996.SAMN05444414_13916"/>
<dbReference type="Proteomes" id="UP000184191">
    <property type="component" value="Unassembled WGS sequence"/>
</dbReference>
<accession>A0A1M7DDK4</accession>
<evidence type="ECO:0000313" key="1">
    <source>
        <dbReference type="EMBL" id="SHL77498.1"/>
    </source>
</evidence>
<sequence>MTSPLDSTVLFQIGPVAITQAIVTTWAIILAKAKAAADTVAKAARKENATRAADLSAEIAARLLGRFNTAEVQAAFLAQLVEAIVGMSDSDRTALIASADDIQIITATDPEGAERAEIEQAVKDALGGTPGFRLVTDPDLIAGLELRHAHFVLHKSWRADLENILKEVENAG</sequence>
<keyword evidence="2" id="KW-1185">Reference proteome</keyword>
<name>A0A1M7DDK4_9RHOB</name>
<reference evidence="2" key="1">
    <citation type="submission" date="2016-11" db="EMBL/GenBank/DDBJ databases">
        <authorList>
            <person name="Varghese N."/>
            <person name="Submissions S."/>
        </authorList>
    </citation>
    <scope>NUCLEOTIDE SEQUENCE [LARGE SCALE GENOMIC DNA]</scope>
    <source>
        <strain evidence="2">DSM 29327</strain>
    </source>
</reference>
<dbReference type="AlphaFoldDB" id="A0A1M7DDK4"/>
<proteinExistence type="predicted"/>
<evidence type="ECO:0000313" key="2">
    <source>
        <dbReference type="Proteomes" id="UP000184191"/>
    </source>
</evidence>
<gene>
    <name evidence="1" type="ORF">SAMN05444414_13916</name>
</gene>
<dbReference type="RefSeq" id="WP_073200731.1">
    <property type="nucleotide sequence ID" value="NZ_FRBN01000039.1"/>
</dbReference>
<protein>
    <submittedName>
        <fullName evidence="1">ATP synthase delta (OSCP) subunit</fullName>
    </submittedName>
</protein>
<dbReference type="EMBL" id="FRBN01000039">
    <property type="protein sequence ID" value="SHL77498.1"/>
    <property type="molecule type" value="Genomic_DNA"/>
</dbReference>
<organism evidence="1 2">
    <name type="scientific">Roseovarius marisflavi</name>
    <dbReference type="NCBI Taxonomy" id="1054996"/>
    <lineage>
        <taxon>Bacteria</taxon>
        <taxon>Pseudomonadati</taxon>
        <taxon>Pseudomonadota</taxon>
        <taxon>Alphaproteobacteria</taxon>
        <taxon>Rhodobacterales</taxon>
        <taxon>Roseobacteraceae</taxon>
        <taxon>Roseovarius</taxon>
    </lineage>
</organism>